<protein>
    <submittedName>
        <fullName evidence="1">Uncharacterized protein</fullName>
    </submittedName>
</protein>
<evidence type="ECO:0000313" key="1">
    <source>
        <dbReference type="EMBL" id="KAH8984030.1"/>
    </source>
</evidence>
<reference evidence="1" key="1">
    <citation type="submission" date="2022-01" db="EMBL/GenBank/DDBJ databases">
        <title>Comparative genomics reveals a dynamic genome evolution in the ectomycorrhizal milk-cap (Lactarius) mushrooms.</title>
        <authorList>
            <consortium name="DOE Joint Genome Institute"/>
            <person name="Lebreton A."/>
            <person name="Tang N."/>
            <person name="Kuo A."/>
            <person name="LaButti K."/>
            <person name="Drula E."/>
            <person name="Barry K."/>
            <person name="Clum A."/>
            <person name="Lipzen A."/>
            <person name="Mousain D."/>
            <person name="Ng V."/>
            <person name="Wang R."/>
            <person name="Wang X."/>
            <person name="Dai Y."/>
            <person name="Henrissat B."/>
            <person name="Grigoriev I.V."/>
            <person name="Guerin-Laguette A."/>
            <person name="Yu F."/>
            <person name="Martin F.M."/>
        </authorList>
    </citation>
    <scope>NUCLEOTIDE SEQUENCE</scope>
    <source>
        <strain evidence="1">QP</strain>
    </source>
</reference>
<gene>
    <name evidence="1" type="ORF">EDB92DRAFT_2092482</name>
</gene>
<evidence type="ECO:0000313" key="2">
    <source>
        <dbReference type="Proteomes" id="UP001201163"/>
    </source>
</evidence>
<keyword evidence="2" id="KW-1185">Reference proteome</keyword>
<dbReference type="EMBL" id="JAKELL010000080">
    <property type="protein sequence ID" value="KAH8984030.1"/>
    <property type="molecule type" value="Genomic_DNA"/>
</dbReference>
<accession>A0AAD4L9W1</accession>
<name>A0AAD4L9W1_9AGAM</name>
<comment type="caution">
    <text evidence="1">The sequence shown here is derived from an EMBL/GenBank/DDBJ whole genome shotgun (WGS) entry which is preliminary data.</text>
</comment>
<organism evidence="1 2">
    <name type="scientific">Lactarius akahatsu</name>
    <dbReference type="NCBI Taxonomy" id="416441"/>
    <lineage>
        <taxon>Eukaryota</taxon>
        <taxon>Fungi</taxon>
        <taxon>Dikarya</taxon>
        <taxon>Basidiomycota</taxon>
        <taxon>Agaricomycotina</taxon>
        <taxon>Agaricomycetes</taxon>
        <taxon>Russulales</taxon>
        <taxon>Russulaceae</taxon>
        <taxon>Lactarius</taxon>
    </lineage>
</organism>
<dbReference type="Proteomes" id="UP001201163">
    <property type="component" value="Unassembled WGS sequence"/>
</dbReference>
<dbReference type="AlphaFoldDB" id="A0AAD4L9W1"/>
<sequence>MAHYDTFREQLAIAHPAFGHALWDPGPEALYPSVQVGDVGFIRNGKFHRLFNALLSADDPSHERRGAPHDHEPLRLQVRSQDHIDHGILGPNDFYSYGVNVVSGGLEVLATGVGSANVSFSCTKKQGAVLSLPVTARREDTPHLGHFRKWILRHIDSWFAFARELGMGIEMEDIILVTGCHRTRSWTNTVFNEVQANAQVSLGVEVGAFDASVNWRVSNFRVQGAVHGRGPNGRVCMTRIARTNGY</sequence>
<proteinExistence type="predicted"/>